<comment type="caution">
    <text evidence="10">The sequence shown here is derived from an EMBL/GenBank/DDBJ whole genome shotgun (WGS) entry which is preliminary data.</text>
</comment>
<protein>
    <recommendedName>
        <fullName evidence="8">Methyltransferase</fullName>
        <ecNumber evidence="8">2.1.1.-</ecNumber>
    </recommendedName>
</protein>
<evidence type="ECO:0000313" key="11">
    <source>
        <dbReference type="Proteomes" id="UP000290407"/>
    </source>
</evidence>
<evidence type="ECO:0000259" key="9">
    <source>
        <dbReference type="Pfam" id="PF01555"/>
    </source>
</evidence>
<gene>
    <name evidence="10" type="ORF">EQG79_30665</name>
</gene>
<dbReference type="GO" id="GO:0015667">
    <property type="term" value="F:site-specific DNA-methyltransferase (cytosine-N4-specific) activity"/>
    <property type="evidence" value="ECO:0007669"/>
    <property type="project" value="UniProtKB-EC"/>
</dbReference>
<keyword evidence="3 10" id="KW-0808">Transferase</keyword>
<sequence>MIDQASDIQVLPYLEGDSMAPLFLCGDSLQVLQHLPSNSIDCAITSPPYWGQRSYENGGIGLEETPEEFIDNLLAIIAEIRRVLKPTGSFWLNLGDTYKNKSLLGIPWRVALRMTDEQKWVLRNSVIWNKQKGGMDSTTDRLRNLHENFFHFVKSGKGYYYDSNSIRSKPRQATVKNGAVMSATGVSGKRYRRQIELSTSLTDQEKVNAFQALDNVLVRIANGEISDFRMIIRDMHRATHSDQEKVSGRARELIEKGFYFLFYHPNGTLPGDVWDIIPEDSQKREKHYAVYPEDLCRVPIMSTCPPGGIVLDPFCGSGTTNKVALDLNRKSIGIDQSAEYLKLAKKRVTSETLKILA</sequence>
<dbReference type="InterPro" id="IPR001091">
    <property type="entry name" value="RM_Methyltransferase"/>
</dbReference>
<dbReference type="SUPFAM" id="SSF53335">
    <property type="entry name" value="S-adenosyl-L-methionine-dependent methyltransferases"/>
    <property type="match status" value="1"/>
</dbReference>
<proteinExistence type="inferred from homology"/>
<accession>A0A4Q2UBE4</accession>
<dbReference type="InterPro" id="IPR017985">
    <property type="entry name" value="MeTrfase_CN4_CS"/>
</dbReference>
<dbReference type="PRINTS" id="PR00508">
    <property type="entry name" value="S21N4MTFRASE"/>
</dbReference>
<evidence type="ECO:0000256" key="7">
    <source>
        <dbReference type="ARBA" id="ARBA00049120"/>
    </source>
</evidence>
<name>A0A4Q2UBE4_9BACT</name>
<evidence type="ECO:0000256" key="1">
    <source>
        <dbReference type="ARBA" id="ARBA00010203"/>
    </source>
</evidence>
<dbReference type="Gene3D" id="3.40.50.150">
    <property type="entry name" value="Vaccinia Virus protein VP39"/>
    <property type="match status" value="1"/>
</dbReference>
<evidence type="ECO:0000313" key="10">
    <source>
        <dbReference type="EMBL" id="RYC66237.1"/>
    </source>
</evidence>
<dbReference type="InterPro" id="IPR029063">
    <property type="entry name" value="SAM-dependent_MTases_sf"/>
</dbReference>
<evidence type="ECO:0000256" key="8">
    <source>
        <dbReference type="RuleBase" id="RU362026"/>
    </source>
</evidence>
<keyword evidence="6" id="KW-0238">DNA-binding</keyword>
<evidence type="ECO:0000256" key="3">
    <source>
        <dbReference type="ARBA" id="ARBA00022679"/>
    </source>
</evidence>
<dbReference type="GO" id="GO:0032259">
    <property type="term" value="P:methylation"/>
    <property type="evidence" value="ECO:0007669"/>
    <property type="project" value="UniProtKB-KW"/>
</dbReference>
<dbReference type="EC" id="2.1.1.-" evidence="8"/>
<keyword evidence="5" id="KW-0680">Restriction system</keyword>
<dbReference type="PROSITE" id="PS00093">
    <property type="entry name" value="N4_MTASE"/>
    <property type="match status" value="1"/>
</dbReference>
<dbReference type="GO" id="GO:0008170">
    <property type="term" value="F:N-methyltransferase activity"/>
    <property type="evidence" value="ECO:0007669"/>
    <property type="project" value="InterPro"/>
</dbReference>
<keyword evidence="4" id="KW-0949">S-adenosyl-L-methionine</keyword>
<dbReference type="EMBL" id="SBLB01000019">
    <property type="protein sequence ID" value="RYC66237.1"/>
    <property type="molecule type" value="Genomic_DNA"/>
</dbReference>
<organism evidence="10 11">
    <name type="scientific">Spirosoma sordidisoli</name>
    <dbReference type="NCBI Taxonomy" id="2502893"/>
    <lineage>
        <taxon>Bacteria</taxon>
        <taxon>Pseudomonadati</taxon>
        <taxon>Bacteroidota</taxon>
        <taxon>Cytophagia</taxon>
        <taxon>Cytophagales</taxon>
        <taxon>Cytophagaceae</taxon>
        <taxon>Spirosoma</taxon>
    </lineage>
</organism>
<keyword evidence="11" id="KW-1185">Reference proteome</keyword>
<dbReference type="GO" id="GO:0009307">
    <property type="term" value="P:DNA restriction-modification system"/>
    <property type="evidence" value="ECO:0007669"/>
    <property type="project" value="UniProtKB-KW"/>
</dbReference>
<evidence type="ECO:0000256" key="5">
    <source>
        <dbReference type="ARBA" id="ARBA00022747"/>
    </source>
</evidence>
<evidence type="ECO:0000256" key="2">
    <source>
        <dbReference type="ARBA" id="ARBA00022603"/>
    </source>
</evidence>
<reference evidence="10 11" key="1">
    <citation type="submission" date="2019-01" db="EMBL/GenBank/DDBJ databases">
        <title>Spirosoma flava sp. nov., a propanil-degrading bacterium isolated from herbicide-contaminated soil.</title>
        <authorList>
            <person name="Zhang L."/>
            <person name="Jiang J.-D."/>
        </authorList>
    </citation>
    <scope>NUCLEOTIDE SEQUENCE [LARGE SCALE GENOMIC DNA]</scope>
    <source>
        <strain evidence="10 11">TY50</strain>
    </source>
</reference>
<dbReference type="AlphaFoldDB" id="A0A4Q2UBE4"/>
<dbReference type="GO" id="GO:0003677">
    <property type="term" value="F:DNA binding"/>
    <property type="evidence" value="ECO:0007669"/>
    <property type="project" value="UniProtKB-KW"/>
</dbReference>
<feature type="domain" description="DNA methylase N-4/N-6" evidence="9">
    <location>
        <begin position="40"/>
        <end position="346"/>
    </location>
</feature>
<evidence type="ECO:0000256" key="6">
    <source>
        <dbReference type="ARBA" id="ARBA00023125"/>
    </source>
</evidence>
<dbReference type="InterPro" id="IPR002941">
    <property type="entry name" value="DNA_methylase_N4/N6"/>
</dbReference>
<comment type="similarity">
    <text evidence="1">Belongs to the N(4)/N(6)-methyltransferase family. N(4) subfamily.</text>
</comment>
<comment type="catalytic activity">
    <reaction evidence="7">
        <text>a 2'-deoxycytidine in DNA + S-adenosyl-L-methionine = an N(4)-methyl-2'-deoxycytidine in DNA + S-adenosyl-L-homocysteine + H(+)</text>
        <dbReference type="Rhea" id="RHEA:16857"/>
        <dbReference type="Rhea" id="RHEA-COMP:11369"/>
        <dbReference type="Rhea" id="RHEA-COMP:13674"/>
        <dbReference type="ChEBI" id="CHEBI:15378"/>
        <dbReference type="ChEBI" id="CHEBI:57856"/>
        <dbReference type="ChEBI" id="CHEBI:59789"/>
        <dbReference type="ChEBI" id="CHEBI:85452"/>
        <dbReference type="ChEBI" id="CHEBI:137933"/>
        <dbReference type="EC" id="2.1.1.113"/>
    </reaction>
</comment>
<evidence type="ECO:0000256" key="4">
    <source>
        <dbReference type="ARBA" id="ARBA00022691"/>
    </source>
</evidence>
<keyword evidence="2 10" id="KW-0489">Methyltransferase</keyword>
<dbReference type="Pfam" id="PF01555">
    <property type="entry name" value="N6_N4_Mtase"/>
    <property type="match status" value="1"/>
</dbReference>
<dbReference type="Proteomes" id="UP000290407">
    <property type="component" value="Unassembled WGS sequence"/>
</dbReference>